<keyword evidence="11" id="KW-0812">Transmembrane</keyword>
<evidence type="ECO:0000259" key="10">
    <source>
        <dbReference type="PROSITE" id="PS51471"/>
    </source>
</evidence>
<accession>A0A210PHS5</accession>
<dbReference type="Gene3D" id="2.60.120.620">
    <property type="entry name" value="q2cbj1_9rhob like domain"/>
    <property type="match status" value="1"/>
</dbReference>
<proteinExistence type="predicted"/>
<keyword evidence="6" id="KW-0560">Oxidoreductase</keyword>
<evidence type="ECO:0000256" key="4">
    <source>
        <dbReference type="ARBA" id="ARBA00022896"/>
    </source>
</evidence>
<dbReference type="PANTHER" id="PTHR10869:SF246">
    <property type="entry name" value="TRANSMEMBRANE PROLYL 4-HYDROXYLASE"/>
    <property type="match status" value="1"/>
</dbReference>
<evidence type="ECO:0000256" key="7">
    <source>
        <dbReference type="ARBA" id="ARBA00023004"/>
    </source>
</evidence>
<dbReference type="InterPro" id="IPR044862">
    <property type="entry name" value="Pro_4_hyd_alph_FE2OG_OXY"/>
</dbReference>
<feature type="domain" description="Fe2OG dioxygenase" evidence="10">
    <location>
        <begin position="240"/>
        <end position="384"/>
    </location>
</feature>
<keyword evidence="3" id="KW-0106">Calcium</keyword>
<comment type="cofactor">
    <cofactor evidence="1">
        <name>L-ascorbate</name>
        <dbReference type="ChEBI" id="CHEBI:38290"/>
    </cofactor>
</comment>
<keyword evidence="5" id="KW-0223">Dioxygenase</keyword>
<gene>
    <name evidence="11" type="ORF">KP79_PYT09213</name>
</gene>
<keyword evidence="12" id="KW-1185">Reference proteome</keyword>
<feature type="chain" id="PRO_5012148679" evidence="8">
    <location>
        <begin position="25"/>
        <end position="411"/>
    </location>
</feature>
<dbReference type="GO" id="GO:0005783">
    <property type="term" value="C:endoplasmic reticulum"/>
    <property type="evidence" value="ECO:0007669"/>
    <property type="project" value="TreeGrafter"/>
</dbReference>
<dbReference type="PROSITE" id="PS51471">
    <property type="entry name" value="FE2OG_OXY"/>
    <property type="match status" value="1"/>
</dbReference>
<evidence type="ECO:0000313" key="12">
    <source>
        <dbReference type="Proteomes" id="UP000242188"/>
    </source>
</evidence>
<feature type="domain" description="EF-hand" evidence="9">
    <location>
        <begin position="115"/>
        <end position="150"/>
    </location>
</feature>
<evidence type="ECO:0000259" key="9">
    <source>
        <dbReference type="PROSITE" id="PS50222"/>
    </source>
</evidence>
<dbReference type="PANTHER" id="PTHR10869">
    <property type="entry name" value="PROLYL 4-HYDROXYLASE ALPHA SUBUNIT"/>
    <property type="match status" value="1"/>
</dbReference>
<comment type="caution">
    <text evidence="11">The sequence shown here is derived from an EMBL/GenBank/DDBJ whole genome shotgun (WGS) entry which is preliminary data.</text>
</comment>
<dbReference type="InterPro" id="IPR002048">
    <property type="entry name" value="EF_hand_dom"/>
</dbReference>
<dbReference type="InterPro" id="IPR006620">
    <property type="entry name" value="Pro_4_hyd_alph"/>
</dbReference>
<dbReference type="InterPro" id="IPR045054">
    <property type="entry name" value="P4HA-like"/>
</dbReference>
<dbReference type="InterPro" id="IPR005123">
    <property type="entry name" value="Oxoglu/Fe-dep_dioxygenase_dom"/>
</dbReference>
<dbReference type="EMBL" id="NEDP02076682">
    <property type="protein sequence ID" value="OWF36049.1"/>
    <property type="molecule type" value="Genomic_DNA"/>
</dbReference>
<dbReference type="PROSITE" id="PS00018">
    <property type="entry name" value="EF_HAND_1"/>
    <property type="match status" value="1"/>
</dbReference>
<dbReference type="InterPro" id="IPR018247">
    <property type="entry name" value="EF_Hand_1_Ca_BS"/>
</dbReference>
<evidence type="ECO:0000256" key="2">
    <source>
        <dbReference type="ARBA" id="ARBA00022723"/>
    </source>
</evidence>
<dbReference type="GO" id="GO:0031418">
    <property type="term" value="F:L-ascorbic acid binding"/>
    <property type="evidence" value="ECO:0007669"/>
    <property type="project" value="UniProtKB-KW"/>
</dbReference>
<dbReference type="PROSITE" id="PS50222">
    <property type="entry name" value="EF_HAND_2"/>
    <property type="match status" value="1"/>
</dbReference>
<dbReference type="Proteomes" id="UP000242188">
    <property type="component" value="Unassembled WGS sequence"/>
</dbReference>
<dbReference type="SUPFAM" id="SSF47473">
    <property type="entry name" value="EF-hand"/>
    <property type="match status" value="1"/>
</dbReference>
<protein>
    <submittedName>
        <fullName evidence="11">Transmembrane prolyl 4-hydroxylase</fullName>
    </submittedName>
</protein>
<evidence type="ECO:0000256" key="6">
    <source>
        <dbReference type="ARBA" id="ARBA00023002"/>
    </source>
</evidence>
<dbReference type="GO" id="GO:0005509">
    <property type="term" value="F:calcium ion binding"/>
    <property type="evidence" value="ECO:0007669"/>
    <property type="project" value="InterPro"/>
</dbReference>
<dbReference type="Gene3D" id="1.10.238.10">
    <property type="entry name" value="EF-hand"/>
    <property type="match status" value="1"/>
</dbReference>
<keyword evidence="7" id="KW-0408">Iron</keyword>
<dbReference type="GO" id="GO:0004656">
    <property type="term" value="F:procollagen-proline 4-dioxygenase activity"/>
    <property type="evidence" value="ECO:0007669"/>
    <property type="project" value="TreeGrafter"/>
</dbReference>
<dbReference type="GO" id="GO:0005506">
    <property type="term" value="F:iron ion binding"/>
    <property type="evidence" value="ECO:0007669"/>
    <property type="project" value="InterPro"/>
</dbReference>
<name>A0A210PHS5_MIZYE</name>
<feature type="signal peptide" evidence="8">
    <location>
        <begin position="1"/>
        <end position="24"/>
    </location>
</feature>
<dbReference type="SMART" id="SM00702">
    <property type="entry name" value="P4Hc"/>
    <property type="match status" value="1"/>
</dbReference>
<keyword evidence="4" id="KW-0847">Vitamin C</keyword>
<evidence type="ECO:0000256" key="8">
    <source>
        <dbReference type="SAM" id="SignalP"/>
    </source>
</evidence>
<dbReference type="AlphaFoldDB" id="A0A210PHS5"/>
<dbReference type="OrthoDB" id="420380at2759"/>
<sequence length="411" mass="46777">MGLHPLRGFLLLLVMIVLLVRTEGEQSQGSGTFCLTIAGIKTCQNSSDIRLSRLQGKQVGDVQGVVAQEGRVLKLKTVSQKPLVIEIPEFLTAEECDHFIETAHQEGLKDSVTTDSSGHNKDGFKLMDKDRDKKLSVNEMRLTIESGMDIYPDREDILKMYADTGLDKDGDEQISAEELKDFSPADLMQYFNEFLQQQPEKHSRFSKQVWLFPDNSKDRVFDQVQDRVSRAVDLPIELIKMSDFQVVTYGVKGHYNAHYDSSEVNDKIPCCTRRRTRQCRICRYMTVLFYLSDVEGGGETAFPLAGNDIVDMVRVQDEQLMNLYKKCSDANLHVTPAKGKAIIWYNHQVDPDTGWLGAMDKYTYHGGCPVTTGTKWIANFWIKTTDNKLEDLHRMIQFAKLNNGLKQKDEL</sequence>
<keyword evidence="11" id="KW-0472">Membrane</keyword>
<dbReference type="InterPro" id="IPR011992">
    <property type="entry name" value="EF-hand-dom_pair"/>
</dbReference>
<dbReference type="CDD" id="cd00051">
    <property type="entry name" value="EFh"/>
    <property type="match status" value="1"/>
</dbReference>
<reference evidence="11 12" key="1">
    <citation type="journal article" date="2017" name="Nat. Ecol. Evol.">
        <title>Scallop genome provides insights into evolution of bilaterian karyotype and development.</title>
        <authorList>
            <person name="Wang S."/>
            <person name="Zhang J."/>
            <person name="Jiao W."/>
            <person name="Li J."/>
            <person name="Xun X."/>
            <person name="Sun Y."/>
            <person name="Guo X."/>
            <person name="Huan P."/>
            <person name="Dong B."/>
            <person name="Zhang L."/>
            <person name="Hu X."/>
            <person name="Sun X."/>
            <person name="Wang J."/>
            <person name="Zhao C."/>
            <person name="Wang Y."/>
            <person name="Wang D."/>
            <person name="Huang X."/>
            <person name="Wang R."/>
            <person name="Lv J."/>
            <person name="Li Y."/>
            <person name="Zhang Z."/>
            <person name="Liu B."/>
            <person name="Lu W."/>
            <person name="Hui Y."/>
            <person name="Liang J."/>
            <person name="Zhou Z."/>
            <person name="Hou R."/>
            <person name="Li X."/>
            <person name="Liu Y."/>
            <person name="Li H."/>
            <person name="Ning X."/>
            <person name="Lin Y."/>
            <person name="Zhao L."/>
            <person name="Xing Q."/>
            <person name="Dou J."/>
            <person name="Li Y."/>
            <person name="Mao J."/>
            <person name="Guo H."/>
            <person name="Dou H."/>
            <person name="Li T."/>
            <person name="Mu C."/>
            <person name="Jiang W."/>
            <person name="Fu Q."/>
            <person name="Fu X."/>
            <person name="Miao Y."/>
            <person name="Liu J."/>
            <person name="Yu Q."/>
            <person name="Li R."/>
            <person name="Liao H."/>
            <person name="Li X."/>
            <person name="Kong Y."/>
            <person name="Jiang Z."/>
            <person name="Chourrout D."/>
            <person name="Li R."/>
            <person name="Bao Z."/>
        </authorList>
    </citation>
    <scope>NUCLEOTIDE SEQUENCE [LARGE SCALE GENOMIC DNA]</scope>
    <source>
        <strain evidence="11 12">PY_sf001</strain>
    </source>
</reference>
<organism evidence="11 12">
    <name type="scientific">Mizuhopecten yessoensis</name>
    <name type="common">Japanese scallop</name>
    <name type="synonym">Patinopecten yessoensis</name>
    <dbReference type="NCBI Taxonomy" id="6573"/>
    <lineage>
        <taxon>Eukaryota</taxon>
        <taxon>Metazoa</taxon>
        <taxon>Spiralia</taxon>
        <taxon>Lophotrochozoa</taxon>
        <taxon>Mollusca</taxon>
        <taxon>Bivalvia</taxon>
        <taxon>Autobranchia</taxon>
        <taxon>Pteriomorphia</taxon>
        <taxon>Pectinida</taxon>
        <taxon>Pectinoidea</taxon>
        <taxon>Pectinidae</taxon>
        <taxon>Mizuhopecten</taxon>
    </lineage>
</organism>
<dbReference type="Pfam" id="PF13640">
    <property type="entry name" value="2OG-FeII_Oxy_3"/>
    <property type="match status" value="1"/>
</dbReference>
<evidence type="ECO:0000256" key="1">
    <source>
        <dbReference type="ARBA" id="ARBA00001961"/>
    </source>
</evidence>
<evidence type="ECO:0000256" key="5">
    <source>
        <dbReference type="ARBA" id="ARBA00022964"/>
    </source>
</evidence>
<keyword evidence="2" id="KW-0479">Metal-binding</keyword>
<evidence type="ECO:0000256" key="3">
    <source>
        <dbReference type="ARBA" id="ARBA00022837"/>
    </source>
</evidence>
<evidence type="ECO:0000313" key="11">
    <source>
        <dbReference type="EMBL" id="OWF36049.1"/>
    </source>
</evidence>
<keyword evidence="8" id="KW-0732">Signal</keyword>